<organism evidence="1">
    <name type="scientific">Anguilla anguilla</name>
    <name type="common">European freshwater eel</name>
    <name type="synonym">Muraena anguilla</name>
    <dbReference type="NCBI Taxonomy" id="7936"/>
    <lineage>
        <taxon>Eukaryota</taxon>
        <taxon>Metazoa</taxon>
        <taxon>Chordata</taxon>
        <taxon>Craniata</taxon>
        <taxon>Vertebrata</taxon>
        <taxon>Euteleostomi</taxon>
        <taxon>Actinopterygii</taxon>
        <taxon>Neopterygii</taxon>
        <taxon>Teleostei</taxon>
        <taxon>Anguilliformes</taxon>
        <taxon>Anguillidae</taxon>
        <taxon>Anguilla</taxon>
    </lineage>
</organism>
<dbReference type="AlphaFoldDB" id="A0A0E9QJ37"/>
<accession>A0A0E9QJ37</accession>
<reference evidence="1" key="1">
    <citation type="submission" date="2014-11" db="EMBL/GenBank/DDBJ databases">
        <authorList>
            <person name="Amaro Gonzalez C."/>
        </authorList>
    </citation>
    <scope>NUCLEOTIDE SEQUENCE</scope>
</reference>
<name>A0A0E9QJ37_ANGAN</name>
<protein>
    <submittedName>
        <fullName evidence="1">Uncharacterized protein</fullName>
    </submittedName>
</protein>
<evidence type="ECO:0000313" key="1">
    <source>
        <dbReference type="EMBL" id="JAH16774.1"/>
    </source>
</evidence>
<reference evidence="1" key="2">
    <citation type="journal article" date="2015" name="Fish Shellfish Immunol.">
        <title>Early steps in the European eel (Anguilla anguilla)-Vibrio vulnificus interaction in the gills: Role of the RtxA13 toxin.</title>
        <authorList>
            <person name="Callol A."/>
            <person name="Pajuelo D."/>
            <person name="Ebbesson L."/>
            <person name="Teles M."/>
            <person name="MacKenzie S."/>
            <person name="Amaro C."/>
        </authorList>
    </citation>
    <scope>NUCLEOTIDE SEQUENCE</scope>
</reference>
<dbReference type="EMBL" id="GBXM01091803">
    <property type="protein sequence ID" value="JAH16774.1"/>
    <property type="molecule type" value="Transcribed_RNA"/>
</dbReference>
<proteinExistence type="predicted"/>
<sequence>MPVQQIRFLPVVSLSPSTVR</sequence>